<reference evidence="3" key="1">
    <citation type="submission" date="2020-07" db="EMBL/GenBank/DDBJ databases">
        <title>Severe corrosion of carbon steel in oil field produced water can be linked to methanogenic archaea containing a special type of NiFe hydrogenase.</title>
        <authorList>
            <person name="Lahme S."/>
            <person name="Mand J."/>
            <person name="Longwell J."/>
            <person name="Smith R."/>
            <person name="Enning D."/>
        </authorList>
    </citation>
    <scope>NUCLEOTIDE SEQUENCE</scope>
    <source>
        <strain evidence="3">MIC098Bin6</strain>
    </source>
</reference>
<feature type="coiled-coil region" evidence="1">
    <location>
        <begin position="164"/>
        <end position="191"/>
    </location>
</feature>
<dbReference type="EMBL" id="JACCQK010000604">
    <property type="protein sequence ID" value="MBG0780164.1"/>
    <property type="molecule type" value="Genomic_DNA"/>
</dbReference>
<dbReference type="Gene3D" id="2.70.70.10">
    <property type="entry name" value="Glucose Permease (Domain IIA)"/>
    <property type="match status" value="1"/>
</dbReference>
<comment type="caution">
    <text evidence="3">The sequence shown here is derived from an EMBL/GenBank/DDBJ whole genome shotgun (WGS) entry which is preliminary data.</text>
</comment>
<dbReference type="Gene3D" id="6.10.250.3150">
    <property type="match status" value="1"/>
</dbReference>
<accession>A0A931CZC9</accession>
<evidence type="ECO:0000259" key="2">
    <source>
        <dbReference type="Pfam" id="PF01551"/>
    </source>
</evidence>
<dbReference type="PANTHER" id="PTHR21666">
    <property type="entry name" value="PEPTIDASE-RELATED"/>
    <property type="match status" value="1"/>
</dbReference>
<gene>
    <name evidence="3" type="ORF">H0S81_09615</name>
</gene>
<feature type="domain" description="M23ase beta-sheet core" evidence="2">
    <location>
        <begin position="286"/>
        <end position="380"/>
    </location>
</feature>
<dbReference type="Proteomes" id="UP000706172">
    <property type="component" value="Unassembled WGS sequence"/>
</dbReference>
<dbReference type="PANTHER" id="PTHR21666:SF270">
    <property type="entry name" value="MUREIN HYDROLASE ACTIVATOR ENVC"/>
    <property type="match status" value="1"/>
</dbReference>
<dbReference type="CDD" id="cd12797">
    <property type="entry name" value="M23_peptidase"/>
    <property type="match status" value="1"/>
</dbReference>
<dbReference type="GO" id="GO:0004222">
    <property type="term" value="F:metalloendopeptidase activity"/>
    <property type="evidence" value="ECO:0007669"/>
    <property type="project" value="TreeGrafter"/>
</dbReference>
<evidence type="ECO:0000256" key="1">
    <source>
        <dbReference type="SAM" id="Coils"/>
    </source>
</evidence>
<organism evidence="3 4">
    <name type="scientific">Desulfotignum balticum</name>
    <dbReference type="NCBI Taxonomy" id="115781"/>
    <lineage>
        <taxon>Bacteria</taxon>
        <taxon>Pseudomonadati</taxon>
        <taxon>Thermodesulfobacteriota</taxon>
        <taxon>Desulfobacteria</taxon>
        <taxon>Desulfobacterales</taxon>
        <taxon>Desulfobacteraceae</taxon>
        <taxon>Desulfotignum</taxon>
    </lineage>
</organism>
<evidence type="ECO:0000313" key="3">
    <source>
        <dbReference type="EMBL" id="MBG0780164.1"/>
    </source>
</evidence>
<dbReference type="InterPro" id="IPR050570">
    <property type="entry name" value="Cell_wall_metabolism_enzyme"/>
</dbReference>
<sequence length="388" mass="43923">MLSFLKTTVKIILVSGGLICGLPAGLPANTVDSLTQEKQNIETRMHGEESRVREFSQKETRLIQDLDTIDYRLNQARIRVKMLSSRISELEKNMAALQADRQDLSRRIDDRRTYAQNRLAALYRMHGAGRLNMMTRPATVFDFLVNRRAMEQVVDADYEIIGNLNRDLSQIKALEAQMTEQKAAMDKLEHDLAQEIQIMTRTSEKKQTILHAVQNQKKMAHAALASLKESADALDREIAGFEKHRKSDQDMMVFSRQKGRLMPPVAGKIISRFGITQSGDYKSFTFQSGIDIRGKQGEPVRSVFRGNVIFAEWLKGYGNMVIINHGENYYTLYAHLQEMFKKKGDGVDAGEVIATLGDTGSLKGVCLHFELRHHGKPVDPLKWLKKGA</sequence>
<name>A0A931CZC9_9BACT</name>
<feature type="coiled-coil region" evidence="1">
    <location>
        <begin position="31"/>
        <end position="107"/>
    </location>
</feature>
<keyword evidence="1" id="KW-0175">Coiled coil</keyword>
<protein>
    <submittedName>
        <fullName evidence="3">Peptidoglycan DD-metalloendopeptidase family protein</fullName>
    </submittedName>
</protein>
<dbReference type="InterPro" id="IPR016047">
    <property type="entry name" value="M23ase_b-sheet_dom"/>
</dbReference>
<evidence type="ECO:0000313" key="4">
    <source>
        <dbReference type="Proteomes" id="UP000706172"/>
    </source>
</evidence>
<proteinExistence type="predicted"/>
<dbReference type="AlphaFoldDB" id="A0A931CZC9"/>
<dbReference type="Pfam" id="PF01551">
    <property type="entry name" value="Peptidase_M23"/>
    <property type="match status" value="1"/>
</dbReference>
<dbReference type="InterPro" id="IPR011055">
    <property type="entry name" value="Dup_hybrid_motif"/>
</dbReference>
<dbReference type="SUPFAM" id="SSF51261">
    <property type="entry name" value="Duplicated hybrid motif"/>
    <property type="match status" value="1"/>
</dbReference>